<feature type="compositionally biased region" description="Basic residues" evidence="1">
    <location>
        <begin position="96"/>
        <end position="107"/>
    </location>
</feature>
<feature type="region of interest" description="Disordered" evidence="1">
    <location>
        <begin position="87"/>
        <end position="107"/>
    </location>
</feature>
<evidence type="ECO:0000313" key="2">
    <source>
        <dbReference type="EMBL" id="SMX73697.1"/>
    </source>
</evidence>
<organism evidence="2 3">
    <name type="scientific">Brevibacterium casei CIP 102111</name>
    <dbReference type="NCBI Taxonomy" id="1255625"/>
    <lineage>
        <taxon>Bacteria</taxon>
        <taxon>Bacillati</taxon>
        <taxon>Actinomycetota</taxon>
        <taxon>Actinomycetes</taxon>
        <taxon>Micrococcales</taxon>
        <taxon>Brevibacteriaceae</taxon>
        <taxon>Brevibacterium</taxon>
    </lineage>
</organism>
<evidence type="ECO:0008006" key="4">
    <source>
        <dbReference type="Google" id="ProtNLM"/>
    </source>
</evidence>
<accession>A0A2H1IER6</accession>
<dbReference type="EMBL" id="FXZC01000002">
    <property type="protein sequence ID" value="SMX73697.1"/>
    <property type="molecule type" value="Genomic_DNA"/>
</dbReference>
<dbReference type="RefSeq" id="WP_180960582.1">
    <property type="nucleotide sequence ID" value="NZ_FXZC01000002.1"/>
</dbReference>
<dbReference type="GeneID" id="99772796"/>
<protein>
    <recommendedName>
        <fullName evidence="4">DUF1801 domain-containing protein</fullName>
    </recommendedName>
</protein>
<name>A0A2H1IER6_9MICO</name>
<reference evidence="3" key="1">
    <citation type="submission" date="2017-03" db="EMBL/GenBank/DDBJ databases">
        <authorList>
            <person name="Monnet C."/>
        </authorList>
    </citation>
    <scope>NUCLEOTIDE SEQUENCE [LARGE SCALE GENOMIC DNA]</scope>
    <source>
        <strain evidence="3">CIP 102111</strain>
    </source>
</reference>
<gene>
    <name evidence="2" type="ORF">BC102111_01191</name>
</gene>
<evidence type="ECO:0000256" key="1">
    <source>
        <dbReference type="SAM" id="MobiDB-lite"/>
    </source>
</evidence>
<sequence>MAEQKTKPTDADVGAFIDAASPAKRREDGKRLREIFTEVTGVDPVMWGPSMVGYGEYHYRSPVNPRFHGVCDLTAVNARAVRRERQTIQPCIGGSPRRRSRAHTARR</sequence>
<proteinExistence type="predicted"/>
<dbReference type="Proteomes" id="UP000234333">
    <property type="component" value="Unassembled WGS sequence"/>
</dbReference>
<evidence type="ECO:0000313" key="3">
    <source>
        <dbReference type="Proteomes" id="UP000234333"/>
    </source>
</evidence>
<dbReference type="AlphaFoldDB" id="A0A2H1IER6"/>